<sequence length="60" mass="7177">MKNNIIKLMAIIVISTAALTSCSIENRGNRGGHRYDRDRYDNRYNNHDRYDHHDGYYNHH</sequence>
<dbReference type="PROSITE" id="PS51257">
    <property type="entry name" value="PROKAR_LIPOPROTEIN"/>
    <property type="match status" value="1"/>
</dbReference>
<evidence type="ECO:0000313" key="3">
    <source>
        <dbReference type="Proteomes" id="UP001597010"/>
    </source>
</evidence>
<comment type="caution">
    <text evidence="2">The sequence shown here is derived from an EMBL/GenBank/DDBJ whole genome shotgun (WGS) entry which is preliminary data.</text>
</comment>
<dbReference type="Proteomes" id="UP001597010">
    <property type="component" value="Unassembled WGS sequence"/>
</dbReference>
<keyword evidence="3" id="KW-1185">Reference proteome</keyword>
<protein>
    <recommendedName>
        <fullName evidence="4">Lipoprotein</fullName>
    </recommendedName>
</protein>
<accession>A0ABW3APJ9</accession>
<proteinExistence type="predicted"/>
<name>A0ABW3APJ9_9SPHI</name>
<feature type="compositionally biased region" description="Basic and acidic residues" evidence="1">
    <location>
        <begin position="33"/>
        <end position="60"/>
    </location>
</feature>
<dbReference type="RefSeq" id="WP_377111903.1">
    <property type="nucleotide sequence ID" value="NZ_JBHTHZ010000002.1"/>
</dbReference>
<evidence type="ECO:0000313" key="2">
    <source>
        <dbReference type="EMBL" id="MFD0792910.1"/>
    </source>
</evidence>
<evidence type="ECO:0000256" key="1">
    <source>
        <dbReference type="SAM" id="MobiDB-lite"/>
    </source>
</evidence>
<dbReference type="EMBL" id="JBHTHZ010000002">
    <property type="protein sequence ID" value="MFD0792910.1"/>
    <property type="molecule type" value="Genomic_DNA"/>
</dbReference>
<reference evidence="3" key="1">
    <citation type="journal article" date="2019" name="Int. J. Syst. Evol. Microbiol.">
        <title>The Global Catalogue of Microorganisms (GCM) 10K type strain sequencing project: providing services to taxonomists for standard genome sequencing and annotation.</title>
        <authorList>
            <consortium name="The Broad Institute Genomics Platform"/>
            <consortium name="The Broad Institute Genome Sequencing Center for Infectious Disease"/>
            <person name="Wu L."/>
            <person name="Ma J."/>
        </authorList>
    </citation>
    <scope>NUCLEOTIDE SEQUENCE [LARGE SCALE GENOMIC DNA]</scope>
    <source>
        <strain evidence="3">CCUG 61484</strain>
    </source>
</reference>
<gene>
    <name evidence="2" type="ORF">ACFQZX_04735</name>
</gene>
<organism evidence="2 3">
    <name type="scientific">Mucilaginibacter litoreus</name>
    <dbReference type="NCBI Taxonomy" id="1048221"/>
    <lineage>
        <taxon>Bacteria</taxon>
        <taxon>Pseudomonadati</taxon>
        <taxon>Bacteroidota</taxon>
        <taxon>Sphingobacteriia</taxon>
        <taxon>Sphingobacteriales</taxon>
        <taxon>Sphingobacteriaceae</taxon>
        <taxon>Mucilaginibacter</taxon>
    </lineage>
</organism>
<evidence type="ECO:0008006" key="4">
    <source>
        <dbReference type="Google" id="ProtNLM"/>
    </source>
</evidence>
<feature type="region of interest" description="Disordered" evidence="1">
    <location>
        <begin position="25"/>
        <end position="60"/>
    </location>
</feature>